<dbReference type="InterPro" id="IPR018247">
    <property type="entry name" value="EF_Hand_1_Ca_BS"/>
</dbReference>
<dbReference type="SUPFAM" id="SSF47473">
    <property type="entry name" value="EF-hand"/>
    <property type="match status" value="1"/>
</dbReference>
<comment type="caution">
    <text evidence="4">The sequence shown here is derived from an EMBL/GenBank/DDBJ whole genome shotgun (WGS) entry which is preliminary data.</text>
</comment>
<evidence type="ECO:0000259" key="3">
    <source>
        <dbReference type="PROSITE" id="PS50222"/>
    </source>
</evidence>
<dbReference type="PATRIC" id="fig|1262666.3.peg.2054"/>
<dbReference type="InterPro" id="IPR002048">
    <property type="entry name" value="EF_hand_dom"/>
</dbReference>
<feature type="region of interest" description="Disordered" evidence="1">
    <location>
        <begin position="71"/>
        <end position="160"/>
    </location>
</feature>
<sequence length="160" mass="16859">MKRILIVLTCMAGLSIAGVAQAGIFGGGGEQQDQNLFQKVDENQDGQISQQEFSDYDFEEQDKTQLFNMLDEQGQGQIDQQQWQMKKQGGTSGSMQDMGTQEETGATTGDTQEYGTSDAPAMTGDTPGSPQGSTPEYGTTEGENGGMTSGGSTSGTDSGQ</sequence>
<dbReference type="EMBL" id="AOSV01000020">
    <property type="protein sequence ID" value="EMG37192.1"/>
    <property type="molecule type" value="Genomic_DNA"/>
</dbReference>
<dbReference type="AlphaFoldDB" id="M5PS30"/>
<dbReference type="RefSeq" id="WP_005986779.1">
    <property type="nucleotide sequence ID" value="NZ_AOSV01000020.1"/>
</dbReference>
<feature type="compositionally biased region" description="Polar residues" evidence="1">
    <location>
        <begin position="93"/>
        <end position="115"/>
    </location>
</feature>
<dbReference type="Proteomes" id="UP000011922">
    <property type="component" value="Unassembled WGS sequence"/>
</dbReference>
<reference evidence="4 5" key="1">
    <citation type="journal article" date="2013" name="Genome Announc.">
        <title>Draft Genome Sequence for Desulfovibrio africanus Strain PCS.</title>
        <authorList>
            <person name="Brown S.D."/>
            <person name="Utturkar S.M."/>
            <person name="Arkin A.P."/>
            <person name="Deutschbauer A.M."/>
            <person name="Elias D.A."/>
            <person name="Hazen T.C."/>
            <person name="Chakraborty R."/>
        </authorList>
    </citation>
    <scope>NUCLEOTIDE SEQUENCE [LARGE SCALE GENOMIC DNA]</scope>
    <source>
        <strain evidence="4 5">PCS</strain>
    </source>
</reference>
<evidence type="ECO:0000256" key="2">
    <source>
        <dbReference type="SAM" id="SignalP"/>
    </source>
</evidence>
<feature type="chain" id="PRO_5004069586" description="EF-hand domain-containing protein" evidence="2">
    <location>
        <begin position="23"/>
        <end position="160"/>
    </location>
</feature>
<accession>M5PS30</accession>
<dbReference type="Gene3D" id="1.10.238.10">
    <property type="entry name" value="EF-hand"/>
    <property type="match status" value="1"/>
</dbReference>
<feature type="compositionally biased region" description="Low complexity" evidence="1">
    <location>
        <begin position="73"/>
        <end position="89"/>
    </location>
</feature>
<evidence type="ECO:0000313" key="4">
    <source>
        <dbReference type="EMBL" id="EMG37192.1"/>
    </source>
</evidence>
<dbReference type="GO" id="GO:0005509">
    <property type="term" value="F:calcium ion binding"/>
    <property type="evidence" value="ECO:0007669"/>
    <property type="project" value="InterPro"/>
</dbReference>
<gene>
    <name evidence="4" type="ORF">PCS_02030</name>
</gene>
<feature type="signal peptide" evidence="2">
    <location>
        <begin position="1"/>
        <end position="22"/>
    </location>
</feature>
<dbReference type="OrthoDB" id="7356823at2"/>
<organism evidence="4 5">
    <name type="scientific">Desulfocurvibacter africanus PCS</name>
    <dbReference type="NCBI Taxonomy" id="1262666"/>
    <lineage>
        <taxon>Bacteria</taxon>
        <taxon>Pseudomonadati</taxon>
        <taxon>Thermodesulfobacteriota</taxon>
        <taxon>Desulfovibrionia</taxon>
        <taxon>Desulfovibrionales</taxon>
        <taxon>Desulfovibrionaceae</taxon>
        <taxon>Desulfocurvibacter</taxon>
    </lineage>
</organism>
<dbReference type="PROSITE" id="PS00018">
    <property type="entry name" value="EF_HAND_1"/>
    <property type="match status" value="1"/>
</dbReference>
<dbReference type="PROSITE" id="PS50222">
    <property type="entry name" value="EF_HAND_2"/>
    <property type="match status" value="1"/>
</dbReference>
<protein>
    <recommendedName>
        <fullName evidence="3">EF-hand domain-containing protein</fullName>
    </recommendedName>
</protein>
<proteinExistence type="predicted"/>
<dbReference type="InterPro" id="IPR011992">
    <property type="entry name" value="EF-hand-dom_pair"/>
</dbReference>
<feature type="domain" description="EF-hand" evidence="3">
    <location>
        <begin position="28"/>
        <end position="63"/>
    </location>
</feature>
<keyword evidence="2" id="KW-0732">Signal</keyword>
<evidence type="ECO:0000313" key="5">
    <source>
        <dbReference type="Proteomes" id="UP000011922"/>
    </source>
</evidence>
<name>M5PS30_DESAF</name>
<feature type="compositionally biased region" description="Gly residues" evidence="1">
    <location>
        <begin position="143"/>
        <end position="153"/>
    </location>
</feature>
<evidence type="ECO:0000256" key="1">
    <source>
        <dbReference type="SAM" id="MobiDB-lite"/>
    </source>
</evidence>